<evidence type="ECO:0000256" key="2">
    <source>
        <dbReference type="ARBA" id="ARBA00022771"/>
    </source>
</evidence>
<accession>A0A9D4Y726</accession>
<evidence type="ECO:0000256" key="1">
    <source>
        <dbReference type="ARBA" id="ARBA00022723"/>
    </source>
</evidence>
<reference evidence="5 6" key="1">
    <citation type="journal article" date="2022" name="Nat. Genet.">
        <title>Improved pea reference genome and pan-genome highlight genomic features and evolutionary characteristics.</title>
        <authorList>
            <person name="Yang T."/>
            <person name="Liu R."/>
            <person name="Luo Y."/>
            <person name="Hu S."/>
            <person name="Wang D."/>
            <person name="Wang C."/>
            <person name="Pandey M.K."/>
            <person name="Ge S."/>
            <person name="Xu Q."/>
            <person name="Li N."/>
            <person name="Li G."/>
            <person name="Huang Y."/>
            <person name="Saxena R.K."/>
            <person name="Ji Y."/>
            <person name="Li M."/>
            <person name="Yan X."/>
            <person name="He Y."/>
            <person name="Liu Y."/>
            <person name="Wang X."/>
            <person name="Xiang C."/>
            <person name="Varshney R.K."/>
            <person name="Ding H."/>
            <person name="Gao S."/>
            <person name="Zong X."/>
        </authorList>
    </citation>
    <scope>NUCLEOTIDE SEQUENCE [LARGE SCALE GENOMIC DNA]</scope>
    <source>
        <strain evidence="5 6">cv. Zhongwan 6</strain>
    </source>
</reference>
<evidence type="ECO:0000256" key="3">
    <source>
        <dbReference type="ARBA" id="ARBA00022833"/>
    </source>
</evidence>
<dbReference type="GO" id="GO:0008270">
    <property type="term" value="F:zinc ion binding"/>
    <property type="evidence" value="ECO:0007669"/>
    <property type="project" value="UniProtKB-KW"/>
</dbReference>
<organism evidence="5 6">
    <name type="scientific">Pisum sativum</name>
    <name type="common">Garden pea</name>
    <name type="synonym">Lathyrus oleraceus</name>
    <dbReference type="NCBI Taxonomy" id="3888"/>
    <lineage>
        <taxon>Eukaryota</taxon>
        <taxon>Viridiplantae</taxon>
        <taxon>Streptophyta</taxon>
        <taxon>Embryophyta</taxon>
        <taxon>Tracheophyta</taxon>
        <taxon>Spermatophyta</taxon>
        <taxon>Magnoliopsida</taxon>
        <taxon>eudicotyledons</taxon>
        <taxon>Gunneridae</taxon>
        <taxon>Pentapetalae</taxon>
        <taxon>rosids</taxon>
        <taxon>fabids</taxon>
        <taxon>Fabales</taxon>
        <taxon>Fabaceae</taxon>
        <taxon>Papilionoideae</taxon>
        <taxon>50 kb inversion clade</taxon>
        <taxon>NPAAA clade</taxon>
        <taxon>Hologalegina</taxon>
        <taxon>IRL clade</taxon>
        <taxon>Fabeae</taxon>
        <taxon>Lathyrus</taxon>
    </lineage>
</organism>
<comment type="caution">
    <text evidence="5">The sequence shown here is derived from an EMBL/GenBank/DDBJ whole genome shotgun (WGS) entry which is preliminary data.</text>
</comment>
<dbReference type="AlphaFoldDB" id="A0A9D4Y726"/>
<evidence type="ECO:0000313" key="5">
    <source>
        <dbReference type="EMBL" id="KAI5432100.1"/>
    </source>
</evidence>
<gene>
    <name evidence="5" type="ORF">KIW84_036017</name>
</gene>
<keyword evidence="2" id="KW-0863">Zinc-finger</keyword>
<proteinExistence type="predicted"/>
<dbReference type="EMBL" id="JAMSHJ010000003">
    <property type="protein sequence ID" value="KAI5432100.1"/>
    <property type="molecule type" value="Genomic_DNA"/>
</dbReference>
<keyword evidence="1" id="KW-0479">Metal-binding</keyword>
<evidence type="ECO:0000259" key="4">
    <source>
        <dbReference type="Pfam" id="PF06839"/>
    </source>
</evidence>
<name>A0A9D4Y726_PEA</name>
<dbReference type="Pfam" id="PF06839">
    <property type="entry name" value="Zn_ribbon_GRF"/>
    <property type="match status" value="1"/>
</dbReference>
<dbReference type="InterPro" id="IPR010666">
    <property type="entry name" value="Znf_GRF"/>
</dbReference>
<dbReference type="Gramene" id="Psat03G0601700-T1">
    <property type="protein sequence ID" value="KAI5432100.1"/>
    <property type="gene ID" value="KIW84_036017"/>
</dbReference>
<keyword evidence="3" id="KW-0862">Zinc</keyword>
<keyword evidence="6" id="KW-1185">Reference proteome</keyword>
<feature type="domain" description="GRF-type" evidence="4">
    <location>
        <begin position="31"/>
        <end position="60"/>
    </location>
</feature>
<protein>
    <recommendedName>
        <fullName evidence="4">GRF-type domain-containing protein</fullName>
    </recommendedName>
</protein>
<sequence length="93" mass="10250">MDSYGTNLSNSHSPNCNSLISSASHDEIKPRCACGAKATIRIVRKKGGNFGKLFWGCRNFMAAYVLSFFVAEKLLLVPEVMESLFLVILMFGV</sequence>
<dbReference type="Proteomes" id="UP001058974">
    <property type="component" value="Chromosome 3"/>
</dbReference>
<evidence type="ECO:0000313" key="6">
    <source>
        <dbReference type="Proteomes" id="UP001058974"/>
    </source>
</evidence>